<evidence type="ECO:0000313" key="2">
    <source>
        <dbReference type="EMBL" id="OQV12352.1"/>
    </source>
</evidence>
<feature type="signal peptide" evidence="1">
    <location>
        <begin position="1"/>
        <end position="16"/>
    </location>
</feature>
<dbReference type="AlphaFoldDB" id="A0A1W0WB05"/>
<dbReference type="EMBL" id="MTYJ01000147">
    <property type="protein sequence ID" value="OQV12352.1"/>
    <property type="molecule type" value="Genomic_DNA"/>
</dbReference>
<proteinExistence type="predicted"/>
<gene>
    <name evidence="2" type="ORF">BV898_13380</name>
</gene>
<feature type="chain" id="PRO_5012167285" evidence="1">
    <location>
        <begin position="17"/>
        <end position="623"/>
    </location>
</feature>
<protein>
    <submittedName>
        <fullName evidence="2">Uncharacterized protein</fullName>
    </submittedName>
</protein>
<accession>A0A1W0WB05</accession>
<dbReference type="Proteomes" id="UP000192578">
    <property type="component" value="Unassembled WGS sequence"/>
</dbReference>
<evidence type="ECO:0000313" key="3">
    <source>
        <dbReference type="Proteomes" id="UP000192578"/>
    </source>
</evidence>
<organism evidence="2 3">
    <name type="scientific">Hypsibius exemplaris</name>
    <name type="common">Freshwater tardigrade</name>
    <dbReference type="NCBI Taxonomy" id="2072580"/>
    <lineage>
        <taxon>Eukaryota</taxon>
        <taxon>Metazoa</taxon>
        <taxon>Ecdysozoa</taxon>
        <taxon>Tardigrada</taxon>
        <taxon>Eutardigrada</taxon>
        <taxon>Parachela</taxon>
        <taxon>Hypsibioidea</taxon>
        <taxon>Hypsibiidae</taxon>
        <taxon>Hypsibius</taxon>
    </lineage>
</organism>
<name>A0A1W0WB05_HYPEX</name>
<evidence type="ECO:0000256" key="1">
    <source>
        <dbReference type="SAM" id="SignalP"/>
    </source>
</evidence>
<reference evidence="3" key="1">
    <citation type="submission" date="2017-01" db="EMBL/GenBank/DDBJ databases">
        <title>Comparative genomics of anhydrobiosis in the tardigrade Hypsibius dujardini.</title>
        <authorList>
            <person name="Yoshida Y."/>
            <person name="Koutsovoulos G."/>
            <person name="Laetsch D."/>
            <person name="Stevens L."/>
            <person name="Kumar S."/>
            <person name="Horikawa D."/>
            <person name="Ishino K."/>
            <person name="Komine S."/>
            <person name="Tomita M."/>
            <person name="Blaxter M."/>
            <person name="Arakawa K."/>
        </authorList>
    </citation>
    <scope>NUCLEOTIDE SEQUENCE [LARGE SCALE GENOMIC DNA]</scope>
    <source>
        <strain evidence="3">Z151</strain>
    </source>
</reference>
<sequence>MKFLIVLALALAVTSAAFTGSLVQQAQPLVSQIKADFAVNIRARSSAEVGLQTGFGEAIQQHINEVLAQIESTIQQVQATAGQVASAVASALSQLQSLGAGAAQQVQTILGSLFGNLFGGNSRANIEITPQISAIIRDLLSRPNVQAAIHGSALFQCINSNLQPQGGLTLQLLATLNQNNQLTVENLLNSNAVKPCIAAQGGLGPMLANSQILARIRQLIISNNLQAVAESKILEVLGAHWGGKLLEILNLNGNFERASIEISAEISAIIQGLLSRPNVQAAIHGSQLFQCVNANLQSQGGLTLQFVAQLNQNNLLTPEYLLNNPNVKPCLDAQGGIIAIIQNSALVARVKDLIQSFGLQAVVREKILEILGSNYGPLLVDLLDLDSRGVRLEISVQLLAIIQGLLARPNVQAAIHGSALFQCINTNLQPQGGLTLALLGQLNAAGNLNLAYLQSIPAVSSCLTAQGGLSHIIQTSPLVAQVHQLVQSLGLQEVVKAKLIEILGEQVANQLFALLRPNARGIFDGFSQVWESISAQASSIGAMLSGIASQAWASIQEKFEMVKAIAAAFVAGGLQTAQNIGLQAAQSLIDLITPYYEDLGELYHQTVAQLQSIYQGLIVPNFA</sequence>
<keyword evidence="3" id="KW-1185">Reference proteome</keyword>
<comment type="caution">
    <text evidence="2">The sequence shown here is derived from an EMBL/GenBank/DDBJ whole genome shotgun (WGS) entry which is preliminary data.</text>
</comment>
<keyword evidence="1" id="KW-0732">Signal</keyword>